<protein>
    <submittedName>
        <fullName evidence="8">Uncharacterized protein</fullName>
    </submittedName>
</protein>
<accession>D7FTS0</accession>
<evidence type="ECO:0000256" key="1">
    <source>
        <dbReference type="ARBA" id="ARBA00004325"/>
    </source>
</evidence>
<reference evidence="8 9" key="1">
    <citation type="journal article" date="2010" name="Nature">
        <title>The Ectocarpus genome and the independent evolution of multicellularity in brown algae.</title>
        <authorList>
            <person name="Cock J.M."/>
            <person name="Sterck L."/>
            <person name="Rouze P."/>
            <person name="Scornet D."/>
            <person name="Allen A.E."/>
            <person name="Amoutzias G."/>
            <person name="Anthouard V."/>
            <person name="Artiguenave F."/>
            <person name="Aury J.M."/>
            <person name="Badger J.H."/>
            <person name="Beszteri B."/>
            <person name="Billiau K."/>
            <person name="Bonnet E."/>
            <person name="Bothwell J.H."/>
            <person name="Bowler C."/>
            <person name="Boyen C."/>
            <person name="Brownlee C."/>
            <person name="Carrano C.J."/>
            <person name="Charrier B."/>
            <person name="Cho G.Y."/>
            <person name="Coelho S.M."/>
            <person name="Collen J."/>
            <person name="Corre E."/>
            <person name="Da Silva C."/>
            <person name="Delage L."/>
            <person name="Delaroque N."/>
            <person name="Dittami S.M."/>
            <person name="Doulbeau S."/>
            <person name="Elias M."/>
            <person name="Farnham G."/>
            <person name="Gachon C.M."/>
            <person name="Gschloessl B."/>
            <person name="Heesch S."/>
            <person name="Jabbari K."/>
            <person name="Jubin C."/>
            <person name="Kawai H."/>
            <person name="Kimura K."/>
            <person name="Kloareg B."/>
            <person name="Kupper F.C."/>
            <person name="Lang D."/>
            <person name="Le Bail A."/>
            <person name="Leblanc C."/>
            <person name="Lerouge P."/>
            <person name="Lohr M."/>
            <person name="Lopez P.J."/>
            <person name="Martens C."/>
            <person name="Maumus F."/>
            <person name="Michel G."/>
            <person name="Miranda-Saavedra D."/>
            <person name="Morales J."/>
            <person name="Moreau H."/>
            <person name="Motomura T."/>
            <person name="Nagasato C."/>
            <person name="Napoli C.A."/>
            <person name="Nelson D.R."/>
            <person name="Nyvall-Collen P."/>
            <person name="Peters A.F."/>
            <person name="Pommier C."/>
            <person name="Potin P."/>
            <person name="Poulain J."/>
            <person name="Quesneville H."/>
            <person name="Read B."/>
            <person name="Rensing S.A."/>
            <person name="Ritter A."/>
            <person name="Rousvoal S."/>
            <person name="Samanta M."/>
            <person name="Samson G."/>
            <person name="Schroeder D.C."/>
            <person name="Segurens B."/>
            <person name="Strittmatter M."/>
            <person name="Tonon T."/>
            <person name="Tregear J.W."/>
            <person name="Valentin K."/>
            <person name="von Dassow P."/>
            <person name="Yamagishi T."/>
            <person name="Van de Peer Y."/>
            <person name="Wincker P."/>
        </authorList>
    </citation>
    <scope>NUCLEOTIDE SEQUENCE [LARGE SCALE GENOMIC DNA]</scope>
    <source>
        <strain evidence="9">Ec32 / CCAP1310/4</strain>
    </source>
</reference>
<keyword evidence="2" id="KW-0813">Transport</keyword>
<evidence type="ECO:0000256" key="7">
    <source>
        <dbReference type="ARBA" id="ARBA00023136"/>
    </source>
</evidence>
<comment type="subcellular location">
    <subcellularLocation>
        <location evidence="1">Mitochondrion membrane</location>
    </subcellularLocation>
</comment>
<dbReference type="AlphaFoldDB" id="D7FTS0"/>
<name>D7FTS0_ECTSI</name>
<dbReference type="GO" id="GO:0031966">
    <property type="term" value="C:mitochondrial membrane"/>
    <property type="evidence" value="ECO:0007669"/>
    <property type="project" value="UniProtKB-SubCell"/>
</dbReference>
<evidence type="ECO:0000256" key="3">
    <source>
        <dbReference type="ARBA" id="ARBA00022547"/>
    </source>
</evidence>
<dbReference type="InParanoid" id="D7FTS0"/>
<dbReference type="GO" id="GO:0015078">
    <property type="term" value="F:proton transmembrane transporter activity"/>
    <property type="evidence" value="ECO:0007669"/>
    <property type="project" value="InterPro"/>
</dbReference>
<evidence type="ECO:0000256" key="2">
    <source>
        <dbReference type="ARBA" id="ARBA00022448"/>
    </source>
</evidence>
<dbReference type="InterPro" id="IPR008688">
    <property type="entry name" value="ATP_synth_Bsub_B/MI25"/>
</dbReference>
<dbReference type="OrthoDB" id="10303052at2759"/>
<dbReference type="Pfam" id="PF05405">
    <property type="entry name" value="Mt_ATP-synt_B"/>
    <property type="match status" value="1"/>
</dbReference>
<keyword evidence="9" id="KW-1185">Reference proteome</keyword>
<gene>
    <name evidence="8" type="ORF">Esi_0256_0031</name>
</gene>
<evidence type="ECO:0000256" key="5">
    <source>
        <dbReference type="ARBA" id="ARBA00023065"/>
    </source>
</evidence>
<dbReference type="Proteomes" id="UP000002630">
    <property type="component" value="Linkage Group LG17"/>
</dbReference>
<evidence type="ECO:0000313" key="9">
    <source>
        <dbReference type="Proteomes" id="UP000002630"/>
    </source>
</evidence>
<dbReference type="EMBL" id="FN649742">
    <property type="protein sequence ID" value="CBJ31447.1"/>
    <property type="molecule type" value="Genomic_DNA"/>
</dbReference>
<dbReference type="eggNOG" id="ENOG502RU2Z">
    <property type="taxonomic scope" value="Eukaryota"/>
</dbReference>
<proteinExistence type="predicted"/>
<dbReference type="GO" id="GO:0045259">
    <property type="term" value="C:proton-transporting ATP synthase complex"/>
    <property type="evidence" value="ECO:0007669"/>
    <property type="project" value="UniProtKB-KW"/>
</dbReference>
<evidence type="ECO:0000256" key="4">
    <source>
        <dbReference type="ARBA" id="ARBA00022781"/>
    </source>
</evidence>
<keyword evidence="4" id="KW-0375">Hydrogen ion transport</keyword>
<keyword evidence="7" id="KW-0472">Membrane</keyword>
<sequence length="341" mass="36994">MLSRVANAGARGALRARLPAASAGGRARVPPLIQPAFQSFHAGLPSRESAVDKPAPSRAEDIEANKNAKLFGDNPRLEGMIEAGKLDSAKRLVPLALFLTVPALCREWYVMTEETMLMGCFFLFLGAAMDFGGEGVGKYFDDQTAEIKRAQQSAEQEQIKRVTGDLATEKARLVEMQQMDAISKAIAYGNTRRNEAEAMAAPHMSRESTVKLLEALRGAKIKRVADLRNAEIATALTEVVAKVSADKKLKKAALDNALMTLADPSKAAKVDPVSEVFAQYWKQKAIDTEKNKNKPVALTPEQIATNEADIRSLCEKVGQDPAMLLASMPKTYTADTPTLFS</sequence>
<dbReference type="EMBL" id="FN648438">
    <property type="protein sequence ID" value="CBJ31447.1"/>
    <property type="molecule type" value="Genomic_DNA"/>
</dbReference>
<keyword evidence="3" id="KW-0138">CF(0)</keyword>
<dbReference type="GO" id="GO:0015986">
    <property type="term" value="P:proton motive force-driven ATP synthesis"/>
    <property type="evidence" value="ECO:0007669"/>
    <property type="project" value="InterPro"/>
</dbReference>
<organism evidence="8 9">
    <name type="scientific">Ectocarpus siliculosus</name>
    <name type="common">Brown alga</name>
    <name type="synonym">Conferva siliculosa</name>
    <dbReference type="NCBI Taxonomy" id="2880"/>
    <lineage>
        <taxon>Eukaryota</taxon>
        <taxon>Sar</taxon>
        <taxon>Stramenopiles</taxon>
        <taxon>Ochrophyta</taxon>
        <taxon>PX clade</taxon>
        <taxon>Phaeophyceae</taxon>
        <taxon>Ectocarpales</taxon>
        <taxon>Ectocarpaceae</taxon>
        <taxon>Ectocarpus</taxon>
    </lineage>
</organism>
<evidence type="ECO:0000313" key="8">
    <source>
        <dbReference type="EMBL" id="CBJ31447.1"/>
    </source>
</evidence>
<keyword evidence="5" id="KW-0406">Ion transport</keyword>
<keyword evidence="6" id="KW-0496">Mitochondrion</keyword>
<evidence type="ECO:0000256" key="6">
    <source>
        <dbReference type="ARBA" id="ARBA00023128"/>
    </source>
</evidence>